<evidence type="ECO:0000313" key="2">
    <source>
        <dbReference type="Proteomes" id="UP000297245"/>
    </source>
</evidence>
<proteinExistence type="predicted"/>
<name>A0A4V4HC36_DENBC</name>
<dbReference type="EMBL" id="ML179782">
    <property type="protein sequence ID" value="THU81765.1"/>
    <property type="molecule type" value="Genomic_DNA"/>
</dbReference>
<accession>A0A4V4HC36</accession>
<dbReference type="AlphaFoldDB" id="A0A4V4HC36"/>
<gene>
    <name evidence="1" type="ORF">K435DRAFT_808819</name>
</gene>
<dbReference type="OrthoDB" id="3266461at2759"/>
<protein>
    <submittedName>
        <fullName evidence="1">Uncharacterized protein</fullName>
    </submittedName>
</protein>
<reference evidence="1 2" key="1">
    <citation type="journal article" date="2019" name="Nat. Ecol. Evol.">
        <title>Megaphylogeny resolves global patterns of mushroom evolution.</title>
        <authorList>
            <person name="Varga T."/>
            <person name="Krizsan K."/>
            <person name="Foldi C."/>
            <person name="Dima B."/>
            <person name="Sanchez-Garcia M."/>
            <person name="Sanchez-Ramirez S."/>
            <person name="Szollosi G.J."/>
            <person name="Szarkandi J.G."/>
            <person name="Papp V."/>
            <person name="Albert L."/>
            <person name="Andreopoulos W."/>
            <person name="Angelini C."/>
            <person name="Antonin V."/>
            <person name="Barry K.W."/>
            <person name="Bougher N.L."/>
            <person name="Buchanan P."/>
            <person name="Buyck B."/>
            <person name="Bense V."/>
            <person name="Catcheside P."/>
            <person name="Chovatia M."/>
            <person name="Cooper J."/>
            <person name="Damon W."/>
            <person name="Desjardin D."/>
            <person name="Finy P."/>
            <person name="Geml J."/>
            <person name="Haridas S."/>
            <person name="Hughes K."/>
            <person name="Justo A."/>
            <person name="Karasinski D."/>
            <person name="Kautmanova I."/>
            <person name="Kiss B."/>
            <person name="Kocsube S."/>
            <person name="Kotiranta H."/>
            <person name="LaButti K.M."/>
            <person name="Lechner B.E."/>
            <person name="Liimatainen K."/>
            <person name="Lipzen A."/>
            <person name="Lukacs Z."/>
            <person name="Mihaltcheva S."/>
            <person name="Morgado L.N."/>
            <person name="Niskanen T."/>
            <person name="Noordeloos M.E."/>
            <person name="Ohm R.A."/>
            <person name="Ortiz-Santana B."/>
            <person name="Ovrebo C."/>
            <person name="Racz N."/>
            <person name="Riley R."/>
            <person name="Savchenko A."/>
            <person name="Shiryaev A."/>
            <person name="Soop K."/>
            <person name="Spirin V."/>
            <person name="Szebenyi C."/>
            <person name="Tomsovsky M."/>
            <person name="Tulloss R.E."/>
            <person name="Uehling J."/>
            <person name="Grigoriev I.V."/>
            <person name="Vagvolgyi C."/>
            <person name="Papp T."/>
            <person name="Martin F.M."/>
            <person name="Miettinen O."/>
            <person name="Hibbett D.S."/>
            <person name="Nagy L.G."/>
        </authorList>
    </citation>
    <scope>NUCLEOTIDE SEQUENCE [LARGE SCALE GENOMIC DNA]</scope>
    <source>
        <strain evidence="1 2">CBS 962.96</strain>
    </source>
</reference>
<keyword evidence="2" id="KW-1185">Reference proteome</keyword>
<evidence type="ECO:0000313" key="1">
    <source>
        <dbReference type="EMBL" id="THU81765.1"/>
    </source>
</evidence>
<organism evidence="1 2">
    <name type="scientific">Dendrothele bispora (strain CBS 962.96)</name>
    <dbReference type="NCBI Taxonomy" id="1314807"/>
    <lineage>
        <taxon>Eukaryota</taxon>
        <taxon>Fungi</taxon>
        <taxon>Dikarya</taxon>
        <taxon>Basidiomycota</taxon>
        <taxon>Agaricomycotina</taxon>
        <taxon>Agaricomycetes</taxon>
        <taxon>Agaricomycetidae</taxon>
        <taxon>Agaricales</taxon>
        <taxon>Agaricales incertae sedis</taxon>
        <taxon>Dendrothele</taxon>
    </lineage>
</organism>
<sequence length="254" mass="29005">MFNLLHDQSQTFGLQVSIIIIEYHFLSRRRRWTAEGALVAKGPLIPKHEELGIPYLQVIKISQILMSNSLWTMVSKSDFVETLRLRNIEFPQVKICVHPPCSMTVHCVNCLPGVDSMVFLMLYSIIPSKPFREIGCGIMRSQFPQIWQRFQNAADSLHRMYGIRPPFGVFWNFCLNSSRPGVKRVFCQPHIDAKNVALGLCMIYVYDLPLYTTENTSGATAVQKPMQKIGIGKRLLGVGQWCGLIKQQCFNRPN</sequence>
<dbReference type="Proteomes" id="UP000297245">
    <property type="component" value="Unassembled WGS sequence"/>
</dbReference>